<dbReference type="SUPFAM" id="SSF89392">
    <property type="entry name" value="Prokaryotic lipoproteins and lipoprotein localization factors"/>
    <property type="match status" value="1"/>
</dbReference>
<reference evidence="11 12" key="1">
    <citation type="journal article" date="2013" name="BMC Genomics">
        <title>Genomes of "Spiribacter", a streamlined, successful halophilic bacterium.</title>
        <authorList>
            <person name="Lopez-Perez M."/>
            <person name="Ghai R."/>
            <person name="Leon M.J."/>
            <person name="Rodriguez-Olmos A."/>
            <person name="Copa-Patino J.L."/>
            <person name="Soliveri J."/>
            <person name="Sanchez-Porro C."/>
            <person name="Ventosa A."/>
            <person name="Rodriguez-Valera F."/>
        </authorList>
    </citation>
    <scope>NUCLEOTIDE SEQUENCE [LARGE SCALE GENOMIC DNA]</scope>
    <source>
        <strain evidence="11 12">UAH-SP71</strain>
    </source>
</reference>
<dbReference type="STRING" id="1335757.SPICUR_06540"/>
<keyword evidence="6 10" id="KW-0732">Signal</keyword>
<keyword evidence="5 10" id="KW-0813">Transport</keyword>
<dbReference type="RefSeq" id="WP_023367273.1">
    <property type="nucleotide sequence ID" value="NC_022664.1"/>
</dbReference>
<dbReference type="InterPro" id="IPR018323">
    <property type="entry name" value="OM_lipoprot_carrier_LolA_Pbac"/>
</dbReference>
<evidence type="ECO:0000313" key="12">
    <source>
        <dbReference type="Proteomes" id="UP000017640"/>
    </source>
</evidence>
<evidence type="ECO:0000256" key="9">
    <source>
        <dbReference type="ARBA" id="ARBA00023186"/>
    </source>
</evidence>
<dbReference type="PANTHER" id="PTHR35869">
    <property type="entry name" value="OUTER-MEMBRANE LIPOPROTEIN CARRIER PROTEIN"/>
    <property type="match status" value="1"/>
</dbReference>
<dbReference type="Pfam" id="PF03548">
    <property type="entry name" value="LolA"/>
    <property type="match status" value="1"/>
</dbReference>
<dbReference type="Proteomes" id="UP000017640">
    <property type="component" value="Chromosome"/>
</dbReference>
<dbReference type="InterPro" id="IPR029046">
    <property type="entry name" value="LolA/LolB/LppX"/>
</dbReference>
<sequence length="225" mass="24342" precursor="true">MTGLTSGLKRRLGGVLIGALLALGGMSAVAAGTTDAASPASPPEALQRLEQYFEAVDTLKGEFRQVTMDETGAVVEEAAGSFVIARPQRFVWDYETPWEQIITADGEKLWVHDVALDQVVVRPLDEALGVGAAQLLSGDFARLQERFELSVADDGRIVMKPTDPAWDFQRVHLTLEQGVPVAIEVADGLGQRITVKLLEIVRNPTIESGRFDFQPPEGVDVMQGS</sequence>
<evidence type="ECO:0000256" key="4">
    <source>
        <dbReference type="ARBA" id="ARBA00014035"/>
    </source>
</evidence>
<proteinExistence type="inferred from homology"/>
<evidence type="ECO:0000256" key="5">
    <source>
        <dbReference type="ARBA" id="ARBA00022448"/>
    </source>
</evidence>
<dbReference type="EMBL" id="CP005990">
    <property type="protein sequence ID" value="AGY92273.1"/>
    <property type="molecule type" value="Genomic_DNA"/>
</dbReference>
<comment type="subcellular location">
    <subcellularLocation>
        <location evidence="1 10">Periplasm</location>
    </subcellularLocation>
</comment>
<organism evidence="11 12">
    <name type="scientific">Spiribacter curvatus</name>
    <dbReference type="NCBI Taxonomy" id="1335757"/>
    <lineage>
        <taxon>Bacteria</taxon>
        <taxon>Pseudomonadati</taxon>
        <taxon>Pseudomonadota</taxon>
        <taxon>Gammaproteobacteria</taxon>
        <taxon>Chromatiales</taxon>
        <taxon>Ectothiorhodospiraceae</taxon>
        <taxon>Spiribacter</taxon>
    </lineage>
</organism>
<evidence type="ECO:0000256" key="2">
    <source>
        <dbReference type="ARBA" id="ARBA00007615"/>
    </source>
</evidence>
<dbReference type="KEGG" id="spiu:SPICUR_06540"/>
<dbReference type="OrthoDB" id="9787361at2"/>
<feature type="chain" id="PRO_5009021887" description="Outer-membrane lipoprotein carrier protein" evidence="10">
    <location>
        <begin position="31"/>
        <end position="225"/>
    </location>
</feature>
<keyword evidence="7 10" id="KW-0574">Periplasm</keyword>
<comment type="subunit">
    <text evidence="3 10">Monomer.</text>
</comment>
<dbReference type="GO" id="GO:0042953">
    <property type="term" value="P:lipoprotein transport"/>
    <property type="evidence" value="ECO:0007669"/>
    <property type="project" value="InterPro"/>
</dbReference>
<evidence type="ECO:0000256" key="3">
    <source>
        <dbReference type="ARBA" id="ARBA00011245"/>
    </source>
</evidence>
<keyword evidence="9 10" id="KW-0143">Chaperone</keyword>
<evidence type="ECO:0000256" key="10">
    <source>
        <dbReference type="HAMAP-Rule" id="MF_00240"/>
    </source>
</evidence>
<keyword evidence="12" id="KW-1185">Reference proteome</keyword>
<evidence type="ECO:0000256" key="6">
    <source>
        <dbReference type="ARBA" id="ARBA00022729"/>
    </source>
</evidence>
<dbReference type="HOGENOM" id="CLU_087560_0_0_6"/>
<dbReference type="CDD" id="cd16325">
    <property type="entry name" value="LolA"/>
    <property type="match status" value="1"/>
</dbReference>
<comment type="function">
    <text evidence="10">Participates in the translocation of lipoproteins from the inner membrane to the outer membrane. Only forms a complex with a lipoprotein if the residue after the N-terminal Cys is not an aspartate (The Asp acts as a targeting signal to indicate that the lipoprotein should stay in the inner membrane).</text>
</comment>
<keyword evidence="8 10" id="KW-0653">Protein transport</keyword>
<name>U5T7C0_9GAMM</name>
<accession>U5T7C0</accession>
<evidence type="ECO:0000313" key="11">
    <source>
        <dbReference type="EMBL" id="AGY92273.1"/>
    </source>
</evidence>
<dbReference type="Gene3D" id="2.50.20.10">
    <property type="entry name" value="Lipoprotein localisation LolA/LolB/LppX"/>
    <property type="match status" value="1"/>
</dbReference>
<protein>
    <recommendedName>
        <fullName evidence="4 10">Outer-membrane lipoprotein carrier protein</fullName>
    </recommendedName>
</protein>
<dbReference type="HAMAP" id="MF_00240">
    <property type="entry name" value="LolA"/>
    <property type="match status" value="1"/>
</dbReference>
<comment type="similarity">
    <text evidence="2 10">Belongs to the LolA family.</text>
</comment>
<dbReference type="GO" id="GO:0044874">
    <property type="term" value="P:lipoprotein localization to outer membrane"/>
    <property type="evidence" value="ECO:0007669"/>
    <property type="project" value="UniProtKB-UniRule"/>
</dbReference>
<feature type="signal peptide" evidence="10">
    <location>
        <begin position="1"/>
        <end position="30"/>
    </location>
</feature>
<dbReference type="NCBIfam" id="TIGR00547">
    <property type="entry name" value="lolA"/>
    <property type="match status" value="1"/>
</dbReference>
<dbReference type="AlphaFoldDB" id="U5T7C0"/>
<dbReference type="PANTHER" id="PTHR35869:SF1">
    <property type="entry name" value="OUTER-MEMBRANE LIPOPROTEIN CARRIER PROTEIN"/>
    <property type="match status" value="1"/>
</dbReference>
<dbReference type="GO" id="GO:0030288">
    <property type="term" value="C:outer membrane-bounded periplasmic space"/>
    <property type="evidence" value="ECO:0007669"/>
    <property type="project" value="TreeGrafter"/>
</dbReference>
<gene>
    <name evidence="10" type="primary">lolA</name>
    <name evidence="11" type="ORF">SPICUR_06540</name>
</gene>
<evidence type="ECO:0000256" key="8">
    <source>
        <dbReference type="ARBA" id="ARBA00022927"/>
    </source>
</evidence>
<evidence type="ECO:0000256" key="7">
    <source>
        <dbReference type="ARBA" id="ARBA00022764"/>
    </source>
</evidence>
<dbReference type="eggNOG" id="COG2834">
    <property type="taxonomic scope" value="Bacteria"/>
</dbReference>
<dbReference type="InterPro" id="IPR004564">
    <property type="entry name" value="OM_lipoprot_carrier_LolA-like"/>
</dbReference>
<evidence type="ECO:0000256" key="1">
    <source>
        <dbReference type="ARBA" id="ARBA00004418"/>
    </source>
</evidence>